<dbReference type="InterPro" id="IPR008928">
    <property type="entry name" value="6-hairpin_glycosidase_sf"/>
</dbReference>
<dbReference type="Pfam" id="PF00723">
    <property type="entry name" value="Glyco_hydro_15"/>
    <property type="match status" value="1"/>
</dbReference>
<keyword evidence="3" id="KW-1185">Reference proteome</keyword>
<dbReference type="InterPro" id="IPR011613">
    <property type="entry name" value="GH15-like"/>
</dbReference>
<dbReference type="EMBL" id="RPFW01000005">
    <property type="protein sequence ID" value="TVZ02239.1"/>
    <property type="molecule type" value="Genomic_DNA"/>
</dbReference>
<dbReference type="GO" id="GO:0004553">
    <property type="term" value="F:hydrolase activity, hydrolyzing O-glycosyl compounds"/>
    <property type="evidence" value="ECO:0007669"/>
    <property type="project" value="TreeGrafter"/>
</dbReference>
<dbReference type="AlphaFoldDB" id="A0A6P2BT16"/>
<feature type="domain" description="GH15-like" evidence="1">
    <location>
        <begin position="6"/>
        <end position="109"/>
    </location>
</feature>
<organism evidence="2 3">
    <name type="scientific">Trebonia kvetii</name>
    <dbReference type="NCBI Taxonomy" id="2480626"/>
    <lineage>
        <taxon>Bacteria</taxon>
        <taxon>Bacillati</taxon>
        <taxon>Actinomycetota</taxon>
        <taxon>Actinomycetes</taxon>
        <taxon>Streptosporangiales</taxon>
        <taxon>Treboniaceae</taxon>
        <taxon>Trebonia</taxon>
    </lineage>
</organism>
<name>A0A6P2BT16_9ACTN</name>
<dbReference type="GO" id="GO:0005975">
    <property type="term" value="P:carbohydrate metabolic process"/>
    <property type="evidence" value="ECO:0007669"/>
    <property type="project" value="InterPro"/>
</dbReference>
<evidence type="ECO:0000259" key="1">
    <source>
        <dbReference type="Pfam" id="PF00723"/>
    </source>
</evidence>
<dbReference type="InterPro" id="IPR012341">
    <property type="entry name" value="6hp_glycosidase-like_sf"/>
</dbReference>
<protein>
    <recommendedName>
        <fullName evidence="1">GH15-like domain-containing protein</fullName>
    </recommendedName>
</protein>
<comment type="caution">
    <text evidence="2">The sequence shown here is derived from an EMBL/GenBank/DDBJ whole genome shotgun (WGS) entry which is preliminary data.</text>
</comment>
<accession>A0A6P2BT16</accession>
<gene>
    <name evidence="2" type="ORF">EAS64_25800</name>
</gene>
<evidence type="ECO:0000313" key="3">
    <source>
        <dbReference type="Proteomes" id="UP000460272"/>
    </source>
</evidence>
<proteinExistence type="predicted"/>
<dbReference type="Proteomes" id="UP000460272">
    <property type="component" value="Unassembled WGS sequence"/>
</dbReference>
<dbReference type="PANTHER" id="PTHR31616:SF0">
    <property type="entry name" value="GLUCAN 1,4-ALPHA-GLUCOSIDASE"/>
    <property type="match status" value="1"/>
</dbReference>
<dbReference type="SUPFAM" id="SSF48208">
    <property type="entry name" value="Six-hairpin glycosidases"/>
    <property type="match status" value="1"/>
</dbReference>
<sequence>MDLSRITDWVCEHWDQPEEGIRETRGRRKDFTYGRFQCWVALDRMIRLAGTHGRPGNIGRWMAERDKINNQVMTRGWHQEEGAFMQHYGTDVLDASLLLMPLMGFVTPHRPPIQLRQEMPTRYLFFRRLGFMRPLHSGVGRCGAAGRKIRGGVSCLRSSTCWRCLFRAGADRGLPPGTRDAAGVASVTTLILFPSWTPAEVSTTRSVWSRCSGRAGHIVCPICAGGCRARRTGTSSDRFQTRFGLPDVRGFSAGESRWRCAFASLSAAEDRVHVCRRRLLGSVRPPGLRRLLSGCGGLARGGARGVSEVLPGCWRARPVFLDSADGRL</sequence>
<dbReference type="PANTHER" id="PTHR31616">
    <property type="entry name" value="TREHALASE"/>
    <property type="match status" value="1"/>
</dbReference>
<reference evidence="2 3" key="1">
    <citation type="submission" date="2018-11" db="EMBL/GenBank/DDBJ databases">
        <title>Trebonia kvetii gen.nov., sp.nov., a novel acidophilic actinobacterium, and proposal of the new actinobacterial family Treboniaceae fam. nov.</title>
        <authorList>
            <person name="Rapoport D."/>
            <person name="Sagova-Mareckova M."/>
            <person name="Sedlacek I."/>
            <person name="Provaznik J."/>
            <person name="Kralova S."/>
            <person name="Pavlinic D."/>
            <person name="Benes V."/>
            <person name="Kopecky J."/>
        </authorList>
    </citation>
    <scope>NUCLEOTIDE SEQUENCE [LARGE SCALE GENOMIC DNA]</scope>
    <source>
        <strain evidence="2 3">15Tr583</strain>
    </source>
</reference>
<dbReference type="OrthoDB" id="3902805at2"/>
<dbReference type="Gene3D" id="1.50.10.10">
    <property type="match status" value="1"/>
</dbReference>
<evidence type="ECO:0000313" key="2">
    <source>
        <dbReference type="EMBL" id="TVZ02239.1"/>
    </source>
</evidence>